<reference evidence="1 2" key="2">
    <citation type="submission" date="2024-02" db="EMBL/GenBank/DDBJ databases">
        <title>The Genome Sequence of Enterococcus diestrammenae JM9A.</title>
        <authorList>
            <person name="Earl A."/>
            <person name="Manson A."/>
            <person name="Gilmore M."/>
            <person name="Sanders J."/>
            <person name="Shea T."/>
            <person name="Howe W."/>
            <person name="Livny J."/>
            <person name="Cuomo C."/>
            <person name="Neafsey D."/>
            <person name="Birren B."/>
        </authorList>
    </citation>
    <scope>NUCLEOTIDE SEQUENCE [LARGE SCALE GENOMIC DNA]</scope>
    <source>
        <strain evidence="1 2">JM9A</strain>
    </source>
</reference>
<protein>
    <submittedName>
        <fullName evidence="1">Uncharacterized protein</fullName>
    </submittedName>
</protein>
<dbReference type="EMBL" id="MAEI02000001">
    <property type="protein sequence ID" value="MEO1781819.1"/>
    <property type="molecule type" value="Genomic_DNA"/>
</dbReference>
<comment type="caution">
    <text evidence="1">The sequence shown here is derived from an EMBL/GenBank/DDBJ whole genome shotgun (WGS) entry which is preliminary data.</text>
</comment>
<dbReference type="Proteomes" id="UP001429357">
    <property type="component" value="Unassembled WGS sequence"/>
</dbReference>
<organism evidence="1 2">
    <name type="scientific">Enterococcus diestrammenae</name>
    <dbReference type="NCBI Taxonomy" id="1155073"/>
    <lineage>
        <taxon>Bacteria</taxon>
        <taxon>Bacillati</taxon>
        <taxon>Bacillota</taxon>
        <taxon>Bacilli</taxon>
        <taxon>Lactobacillales</taxon>
        <taxon>Enterococcaceae</taxon>
        <taxon>Enterococcus</taxon>
    </lineage>
</organism>
<reference evidence="2" key="1">
    <citation type="submission" date="2016-06" db="EMBL/GenBank/DDBJ databases">
        <title>Four novel species of enterococci isolated from chicken manure.</title>
        <authorList>
            <person name="Van Tyne D."/>
        </authorList>
    </citation>
    <scope>NUCLEOTIDE SEQUENCE [LARGE SCALE GENOMIC DNA]</scope>
    <source>
        <strain evidence="2">JM9A</strain>
    </source>
</reference>
<accession>A0ABV0F3H8</accession>
<evidence type="ECO:0000313" key="2">
    <source>
        <dbReference type="Proteomes" id="UP001429357"/>
    </source>
</evidence>
<keyword evidence="2" id="KW-1185">Reference proteome</keyword>
<proteinExistence type="predicted"/>
<evidence type="ECO:0000313" key="1">
    <source>
        <dbReference type="EMBL" id="MEO1781819.1"/>
    </source>
</evidence>
<sequence>MKQAWPAYLLIGEVATICFGLFPNCELPGSPKETSGYGLKKTVDSKKAASIWIQTLTAFS</sequence>
<gene>
    <name evidence="1" type="ORF">BAU18_001408</name>
</gene>
<name>A0ABV0F3H8_9ENTE</name>